<protein>
    <submittedName>
        <fullName evidence="4">Ras-related protein Rab-34</fullName>
    </submittedName>
</protein>
<dbReference type="Proteomes" id="UP000694888">
    <property type="component" value="Unplaced"/>
</dbReference>
<dbReference type="PROSITE" id="PS51419">
    <property type="entry name" value="RAB"/>
    <property type="match status" value="1"/>
</dbReference>
<dbReference type="NCBIfam" id="TIGR00231">
    <property type="entry name" value="small_GTP"/>
    <property type="match status" value="1"/>
</dbReference>
<dbReference type="PROSITE" id="PS51421">
    <property type="entry name" value="RAS"/>
    <property type="match status" value="1"/>
</dbReference>
<sequence>MPRNKMSSGRTIVSAVASDRVITKFTQAFHPDATPYQKVNFHPKVKAACAENKTGRVGLKIAKAVLVGDVSVGKTCLVNRFCHDVFDREYKATIGVDFEVEKFSVLGVHITLQVWDTAGQERFKCIAASYYRGAQIVIVVFDMTDEESLHHTVKWMEDACATADEPVKFLVGTKKDLLSPAAYSDIETRALKYASQMEAEFWATSSKNGENVQDFFFRAVCMSFDTSLQKELEAGFAPSKKIGNDLIQVQRSSSDLYERKKKSSKCCN</sequence>
<dbReference type="Pfam" id="PF00071">
    <property type="entry name" value="Ras"/>
    <property type="match status" value="1"/>
</dbReference>
<dbReference type="GeneID" id="101853187"/>
<dbReference type="RefSeq" id="XP_005106169.1">
    <property type="nucleotide sequence ID" value="XM_005106112.3"/>
</dbReference>
<accession>A0ABM0K0X9</accession>
<dbReference type="InterPro" id="IPR050227">
    <property type="entry name" value="Rab"/>
</dbReference>
<dbReference type="SUPFAM" id="SSF52540">
    <property type="entry name" value="P-loop containing nucleoside triphosphate hydrolases"/>
    <property type="match status" value="1"/>
</dbReference>
<evidence type="ECO:0000313" key="3">
    <source>
        <dbReference type="Proteomes" id="UP000694888"/>
    </source>
</evidence>
<dbReference type="PANTHER" id="PTHR47977">
    <property type="entry name" value="RAS-RELATED PROTEIN RAB"/>
    <property type="match status" value="1"/>
</dbReference>
<keyword evidence="1" id="KW-0547">Nucleotide-binding</keyword>
<keyword evidence="2" id="KW-0342">GTP-binding</keyword>
<dbReference type="SMART" id="SM00175">
    <property type="entry name" value="RAB"/>
    <property type="match status" value="1"/>
</dbReference>
<dbReference type="InterPro" id="IPR027417">
    <property type="entry name" value="P-loop_NTPase"/>
</dbReference>
<dbReference type="InterPro" id="IPR005225">
    <property type="entry name" value="Small_GTP-bd"/>
</dbReference>
<dbReference type="SMART" id="SM00174">
    <property type="entry name" value="RHO"/>
    <property type="match status" value="1"/>
</dbReference>
<dbReference type="Gene3D" id="3.40.50.300">
    <property type="entry name" value="P-loop containing nucleotide triphosphate hydrolases"/>
    <property type="match status" value="1"/>
</dbReference>
<dbReference type="PRINTS" id="PR00449">
    <property type="entry name" value="RASTRNSFRMNG"/>
</dbReference>
<evidence type="ECO:0000256" key="1">
    <source>
        <dbReference type="ARBA" id="ARBA00022741"/>
    </source>
</evidence>
<reference evidence="4" key="1">
    <citation type="submission" date="2025-08" db="UniProtKB">
        <authorList>
            <consortium name="RefSeq"/>
        </authorList>
    </citation>
    <scope>IDENTIFICATION</scope>
</reference>
<gene>
    <name evidence="4" type="primary">LOC101853187</name>
</gene>
<proteinExistence type="predicted"/>
<organism evidence="3 4">
    <name type="scientific">Aplysia californica</name>
    <name type="common">California sea hare</name>
    <dbReference type="NCBI Taxonomy" id="6500"/>
    <lineage>
        <taxon>Eukaryota</taxon>
        <taxon>Metazoa</taxon>
        <taxon>Spiralia</taxon>
        <taxon>Lophotrochozoa</taxon>
        <taxon>Mollusca</taxon>
        <taxon>Gastropoda</taxon>
        <taxon>Heterobranchia</taxon>
        <taxon>Euthyneura</taxon>
        <taxon>Tectipleura</taxon>
        <taxon>Aplysiida</taxon>
        <taxon>Aplysioidea</taxon>
        <taxon>Aplysiidae</taxon>
        <taxon>Aplysia</taxon>
    </lineage>
</organism>
<dbReference type="SMART" id="SM00173">
    <property type="entry name" value="RAS"/>
    <property type="match status" value="1"/>
</dbReference>
<evidence type="ECO:0000313" key="4">
    <source>
        <dbReference type="RefSeq" id="XP_005106169.1"/>
    </source>
</evidence>
<dbReference type="InterPro" id="IPR001806">
    <property type="entry name" value="Small_GTPase"/>
</dbReference>
<name>A0ABM0K0X9_APLCA</name>
<keyword evidence="3" id="KW-1185">Reference proteome</keyword>
<dbReference type="SMART" id="SM00176">
    <property type="entry name" value="RAN"/>
    <property type="match status" value="1"/>
</dbReference>
<evidence type="ECO:0000256" key="2">
    <source>
        <dbReference type="ARBA" id="ARBA00023134"/>
    </source>
</evidence>